<evidence type="ECO:0000259" key="4">
    <source>
        <dbReference type="Pfam" id="PF25137"/>
    </source>
</evidence>
<dbReference type="RefSeq" id="WP_201328996.1">
    <property type="nucleotide sequence ID" value="NZ_AP017470.1"/>
</dbReference>
<sequence>MRDFIFFNPVKVYFGKKCMKYFGNEAKKHGKKALLVYGKGSIKKNGAYHDIVNSLEKAEIEFVEFSGVRPNPVLSHTKEGIELAKKEKVDFIIAAGGGSVIDESKAIAAGAVVDFDVWNFYTGEKTPEKALPLITVLTLPATASEMNMGSVITNEENGLKLSTGAEVLYPKASFLNPNYTMTLPEEQIVYGTVDAISHIVEPYFNHTAEYNILSLNVADGVLKSLKENCENILNEPNNYNFRANHMWSVTVAFNGLIRTGLGRSEFPNHAIEHAISGLFPDVAHGAGLAVVMPAWMRFVKEEKEELLKRFGQNLFKLENHKPDHTIEAFKNWLKSIGAPVSLGEIGIKENDIEKIAEKAYEVMQFWAMDTDKYSKENIEKILTFAL</sequence>
<dbReference type="InterPro" id="IPR044731">
    <property type="entry name" value="BDH-like"/>
</dbReference>
<dbReference type="Pfam" id="PF25137">
    <property type="entry name" value="ADH_Fe_C"/>
    <property type="match status" value="1"/>
</dbReference>
<comment type="similarity">
    <text evidence="1">Belongs to the iron-containing alcohol dehydrogenase family.</text>
</comment>
<evidence type="ECO:0000256" key="2">
    <source>
        <dbReference type="ARBA" id="ARBA00023002"/>
    </source>
</evidence>
<dbReference type="CDD" id="cd08187">
    <property type="entry name" value="BDH"/>
    <property type="match status" value="1"/>
</dbReference>
<gene>
    <name evidence="5" type="ORF">TTHT_1106</name>
</gene>
<reference evidence="5 6" key="1">
    <citation type="journal article" date="2012" name="Extremophiles">
        <title>Thermotomaculum hydrothermale gen. nov., sp. nov., a novel heterotrophic thermophile within the phylum Acidobacteria from a deep-sea hydrothermal vent chimney in the Southern Okinawa Trough.</title>
        <authorList>
            <person name="Izumi H."/>
            <person name="Nunoura T."/>
            <person name="Miyazaki M."/>
            <person name="Mino S."/>
            <person name="Toki T."/>
            <person name="Takai K."/>
            <person name="Sako Y."/>
            <person name="Sawabe T."/>
            <person name="Nakagawa S."/>
        </authorList>
    </citation>
    <scope>NUCLEOTIDE SEQUENCE [LARGE SCALE GENOMIC DNA]</scope>
    <source>
        <strain evidence="5 6">AC55</strain>
    </source>
</reference>
<keyword evidence="2" id="KW-0560">Oxidoreductase</keyword>
<dbReference type="Gene3D" id="3.40.50.1970">
    <property type="match status" value="1"/>
</dbReference>
<dbReference type="GO" id="GO:0046872">
    <property type="term" value="F:metal ion binding"/>
    <property type="evidence" value="ECO:0007669"/>
    <property type="project" value="InterPro"/>
</dbReference>
<dbReference type="FunFam" id="3.40.50.1970:FF:000003">
    <property type="entry name" value="Alcohol dehydrogenase, iron-containing"/>
    <property type="match status" value="1"/>
</dbReference>
<keyword evidence="6" id="KW-1185">Reference proteome</keyword>
<dbReference type="GO" id="GO:1990002">
    <property type="term" value="F:methylglyoxal reductase (NADPH) (acetol producing) activity"/>
    <property type="evidence" value="ECO:0007669"/>
    <property type="project" value="TreeGrafter"/>
</dbReference>
<evidence type="ECO:0000256" key="1">
    <source>
        <dbReference type="ARBA" id="ARBA00007358"/>
    </source>
</evidence>
<evidence type="ECO:0000313" key="6">
    <source>
        <dbReference type="Proteomes" id="UP000595564"/>
    </source>
</evidence>
<organism evidence="5 6">
    <name type="scientific">Thermotomaculum hydrothermale</name>
    <dbReference type="NCBI Taxonomy" id="981385"/>
    <lineage>
        <taxon>Bacteria</taxon>
        <taxon>Pseudomonadati</taxon>
        <taxon>Acidobacteriota</taxon>
        <taxon>Holophagae</taxon>
        <taxon>Thermotomaculales</taxon>
        <taxon>Thermotomaculaceae</taxon>
        <taxon>Thermotomaculum</taxon>
    </lineage>
</organism>
<name>A0A7R6PF87_9BACT</name>
<feature type="domain" description="Fe-containing alcohol dehydrogenase-like C-terminal" evidence="4">
    <location>
        <begin position="189"/>
        <end position="383"/>
    </location>
</feature>
<dbReference type="PANTHER" id="PTHR43633">
    <property type="entry name" value="ALCOHOL DEHYDROGENASE YQHD"/>
    <property type="match status" value="1"/>
</dbReference>
<proteinExistence type="inferred from homology"/>
<dbReference type="KEGG" id="thyd:TTHT_1106"/>
<dbReference type="GO" id="GO:0005829">
    <property type="term" value="C:cytosol"/>
    <property type="evidence" value="ECO:0007669"/>
    <property type="project" value="TreeGrafter"/>
</dbReference>
<dbReference type="InterPro" id="IPR001670">
    <property type="entry name" value="ADH_Fe/GldA"/>
</dbReference>
<dbReference type="PANTHER" id="PTHR43633:SF1">
    <property type="entry name" value="ALCOHOL DEHYDROGENASE YQHD"/>
    <property type="match status" value="1"/>
</dbReference>
<dbReference type="AlphaFoldDB" id="A0A7R6PF87"/>
<dbReference type="InterPro" id="IPR056798">
    <property type="entry name" value="ADH_Fe_C"/>
</dbReference>
<dbReference type="Proteomes" id="UP000595564">
    <property type="component" value="Chromosome"/>
</dbReference>
<accession>A0A7R6PF87</accession>
<dbReference type="Gene3D" id="1.20.1090.10">
    <property type="entry name" value="Dehydroquinate synthase-like - alpha domain"/>
    <property type="match status" value="1"/>
</dbReference>
<dbReference type="EMBL" id="AP017470">
    <property type="protein sequence ID" value="BBB32643.1"/>
    <property type="molecule type" value="Genomic_DNA"/>
</dbReference>
<feature type="domain" description="Alcohol dehydrogenase iron-type/glycerol dehydrogenase GldA" evidence="3">
    <location>
        <begin position="9"/>
        <end position="177"/>
    </location>
</feature>
<evidence type="ECO:0000313" key="5">
    <source>
        <dbReference type="EMBL" id="BBB32643.1"/>
    </source>
</evidence>
<dbReference type="GO" id="GO:0008106">
    <property type="term" value="F:alcohol dehydrogenase (NADP+) activity"/>
    <property type="evidence" value="ECO:0007669"/>
    <property type="project" value="TreeGrafter"/>
</dbReference>
<evidence type="ECO:0000259" key="3">
    <source>
        <dbReference type="Pfam" id="PF00465"/>
    </source>
</evidence>
<dbReference type="GO" id="GO:1990362">
    <property type="term" value="F:butanol dehydrogenase (NAD+) activity"/>
    <property type="evidence" value="ECO:0007669"/>
    <property type="project" value="InterPro"/>
</dbReference>
<dbReference type="SUPFAM" id="SSF56796">
    <property type="entry name" value="Dehydroquinate synthase-like"/>
    <property type="match status" value="1"/>
</dbReference>
<dbReference type="Pfam" id="PF00465">
    <property type="entry name" value="Fe-ADH"/>
    <property type="match status" value="1"/>
</dbReference>
<protein>
    <submittedName>
        <fullName evidence="5">Iron-containing alcohol dehydrogenase</fullName>
    </submittedName>
</protein>